<feature type="domain" description="ChrR-like cupin" evidence="1">
    <location>
        <begin position="19"/>
        <end position="118"/>
    </location>
</feature>
<dbReference type="Gene3D" id="2.60.120.10">
    <property type="entry name" value="Jelly Rolls"/>
    <property type="match status" value="1"/>
</dbReference>
<keyword evidence="3" id="KW-1185">Reference proteome</keyword>
<dbReference type="InterPro" id="IPR025979">
    <property type="entry name" value="ChrR-like_cupin_dom"/>
</dbReference>
<keyword evidence="2" id="KW-0614">Plasmid</keyword>
<accession>A0ABN6BDY1</accession>
<evidence type="ECO:0000259" key="1">
    <source>
        <dbReference type="Pfam" id="PF12973"/>
    </source>
</evidence>
<dbReference type="RefSeq" id="WP_139799397.1">
    <property type="nucleotide sequence ID" value="NZ_AP022607.1"/>
</dbReference>
<dbReference type="Proteomes" id="UP000467379">
    <property type="component" value="Plasmid pJCM12687"/>
</dbReference>
<dbReference type="InterPro" id="IPR011051">
    <property type="entry name" value="RmlC_Cupin_sf"/>
</dbReference>
<evidence type="ECO:0000313" key="2">
    <source>
        <dbReference type="EMBL" id="BBZ15640.1"/>
    </source>
</evidence>
<dbReference type="EMBL" id="AP022607">
    <property type="protein sequence ID" value="BBZ15640.1"/>
    <property type="molecule type" value="Genomic_DNA"/>
</dbReference>
<proteinExistence type="predicted"/>
<sequence>MNSSHNQDDMGFRDLTCCVNETTRPWVDMYGIVGTQVLRVSADTGLWVIRNRFPPDFRAPTHLHTGEVHAFTIAGTWSYEEYDFVSTPGSYVHEQAGAVHTLVIGSAGAEIQFVVNGAYVNYNPDGTIIDVQDGRSVLRSYLEECTAQGIDAPEGILV</sequence>
<dbReference type="SUPFAM" id="SSF51182">
    <property type="entry name" value="RmlC-like cupins"/>
    <property type="match status" value="1"/>
</dbReference>
<evidence type="ECO:0000313" key="3">
    <source>
        <dbReference type="Proteomes" id="UP000467379"/>
    </source>
</evidence>
<dbReference type="Pfam" id="PF12973">
    <property type="entry name" value="Cupin_7"/>
    <property type="match status" value="1"/>
</dbReference>
<dbReference type="CDD" id="cd20302">
    <property type="entry name" value="cupin_DAD"/>
    <property type="match status" value="1"/>
</dbReference>
<gene>
    <name evidence="2" type="ORF">MBRA_58350</name>
</gene>
<reference evidence="2 3" key="1">
    <citation type="journal article" date="2019" name="Emerg. Microbes Infect.">
        <title>Comprehensive subspecies identification of 175 nontuberculous mycobacteria species based on 7547 genomic profiles.</title>
        <authorList>
            <person name="Matsumoto Y."/>
            <person name="Kinjo T."/>
            <person name="Motooka D."/>
            <person name="Nabeya D."/>
            <person name="Jung N."/>
            <person name="Uechi K."/>
            <person name="Horii T."/>
            <person name="Iida T."/>
            <person name="Fujita J."/>
            <person name="Nakamura S."/>
        </authorList>
    </citation>
    <scope>NUCLEOTIDE SEQUENCE [LARGE SCALE GENOMIC DNA]</scope>
    <source>
        <strain evidence="2 3">JCM 12687</strain>
        <plasmid evidence="2">pJCM12687</plasmid>
    </source>
</reference>
<name>A0ABN6BDY1_9MYCO</name>
<geneLocation type="plasmid" evidence="2 3">
    <name>pJCM12687</name>
</geneLocation>
<protein>
    <recommendedName>
        <fullName evidence="1">ChrR-like cupin domain-containing protein</fullName>
    </recommendedName>
</protein>
<organism evidence="2 3">
    <name type="scientific">Mycobacterium branderi</name>
    <dbReference type="NCBI Taxonomy" id="43348"/>
    <lineage>
        <taxon>Bacteria</taxon>
        <taxon>Bacillati</taxon>
        <taxon>Actinomycetota</taxon>
        <taxon>Actinomycetes</taxon>
        <taxon>Mycobacteriales</taxon>
        <taxon>Mycobacteriaceae</taxon>
        <taxon>Mycobacterium</taxon>
    </lineage>
</organism>
<dbReference type="InterPro" id="IPR014710">
    <property type="entry name" value="RmlC-like_jellyroll"/>
</dbReference>